<accession>A0ABP9QKM2</accession>
<proteinExistence type="predicted"/>
<protein>
    <submittedName>
        <fullName evidence="1">Uncharacterized protein</fullName>
    </submittedName>
</protein>
<name>A0ABP9QKM2_9PSEU</name>
<comment type="caution">
    <text evidence="1">The sequence shown here is derived from an EMBL/GenBank/DDBJ whole genome shotgun (WGS) entry which is preliminary data.</text>
</comment>
<evidence type="ECO:0000313" key="1">
    <source>
        <dbReference type="EMBL" id="GAA5163528.1"/>
    </source>
</evidence>
<dbReference type="EMBL" id="BAABJP010000029">
    <property type="protein sequence ID" value="GAA5163528.1"/>
    <property type="molecule type" value="Genomic_DNA"/>
</dbReference>
<keyword evidence="2" id="KW-1185">Reference proteome</keyword>
<organism evidence="1 2">
    <name type="scientific">Pseudonocardia eucalypti</name>
    <dbReference type="NCBI Taxonomy" id="648755"/>
    <lineage>
        <taxon>Bacteria</taxon>
        <taxon>Bacillati</taxon>
        <taxon>Actinomycetota</taxon>
        <taxon>Actinomycetes</taxon>
        <taxon>Pseudonocardiales</taxon>
        <taxon>Pseudonocardiaceae</taxon>
        <taxon>Pseudonocardia</taxon>
    </lineage>
</organism>
<gene>
    <name evidence="1" type="ORF">GCM10023321_50580</name>
</gene>
<sequence length="61" mass="6661">MRGPVNALTPASASELTPAPYPIIPPLIAVRYSWVTSGLNGLMLWLCIKRLPSMIAERPTQ</sequence>
<evidence type="ECO:0000313" key="2">
    <source>
        <dbReference type="Proteomes" id="UP001428817"/>
    </source>
</evidence>
<dbReference type="Proteomes" id="UP001428817">
    <property type="component" value="Unassembled WGS sequence"/>
</dbReference>
<reference evidence="2" key="1">
    <citation type="journal article" date="2019" name="Int. J. Syst. Evol. Microbiol.">
        <title>The Global Catalogue of Microorganisms (GCM) 10K type strain sequencing project: providing services to taxonomists for standard genome sequencing and annotation.</title>
        <authorList>
            <consortium name="The Broad Institute Genomics Platform"/>
            <consortium name="The Broad Institute Genome Sequencing Center for Infectious Disease"/>
            <person name="Wu L."/>
            <person name="Ma J."/>
        </authorList>
    </citation>
    <scope>NUCLEOTIDE SEQUENCE [LARGE SCALE GENOMIC DNA]</scope>
    <source>
        <strain evidence="2">JCM 18303</strain>
    </source>
</reference>